<dbReference type="CDD" id="cd00854">
    <property type="entry name" value="NagA"/>
    <property type="match status" value="1"/>
</dbReference>
<evidence type="ECO:0000256" key="1">
    <source>
        <dbReference type="ARBA" id="ARBA00010716"/>
    </source>
</evidence>
<sequence length="408" mass="44371">MSDKKLKIYNGSIITPYRIIKNGTVVITNGMISAIAAGDLDVPGAIAINAEGKYIAPGFIDMHIHGGGGYDFMDGDVNSFLKIAETHVKYGTTAMCPTTLTSELSDLLETLEHYEIAKKQNKSGAQFLGMHLEGPYFSKNQSGAQDPRYMRNPDPDEYKKVLFHAHSIRRWSAAPELKGAYEFGRYLRSLGILPAIAHTDAIYEEVLEAFENGYTLATHFYSAMSGVSRRNAFRYAGAVEAGYLIDEMDVEIIADGIHLPAPLLKLVYKIKGASRTALITDAMRATGMQPGKSILGNIKDGLEVIVEDGVAKLMDRSAFAGSVATADRLVRTMVKSADVPLLEAVQMITATPARILGVADKKGSIQEGKDADLVLFDDNINIAMTIINGEIIYNSASELKKRPLEITA</sequence>
<evidence type="ECO:0000256" key="5">
    <source>
        <dbReference type="PIRNR" id="PIRNR038994"/>
    </source>
</evidence>
<reference evidence="9 10" key="1">
    <citation type="journal article" date="2009" name="Stand. Genomic Sci.">
        <title>Complete genome sequence of Pedobacter heparinus type strain (HIM 762-3).</title>
        <authorList>
            <person name="Han C."/>
            <person name="Spring S."/>
            <person name="Lapidus A."/>
            <person name="Del Rio T.G."/>
            <person name="Tice H."/>
            <person name="Copeland A."/>
            <person name="Cheng J.F."/>
            <person name="Lucas S."/>
            <person name="Chen F."/>
            <person name="Nolan M."/>
            <person name="Bruce D."/>
            <person name="Goodwin L."/>
            <person name="Pitluck S."/>
            <person name="Ivanova N."/>
            <person name="Mavromatis K."/>
            <person name="Mikhailova N."/>
            <person name="Pati A."/>
            <person name="Chen A."/>
            <person name="Palaniappan K."/>
            <person name="Land M."/>
            <person name="Hauser L."/>
            <person name="Chang Y.J."/>
            <person name="Jeffries C.C."/>
            <person name="Saunders E."/>
            <person name="Chertkov O."/>
            <person name="Brettin T."/>
            <person name="Goker M."/>
            <person name="Rohde M."/>
            <person name="Bristow J."/>
            <person name="Eisen J.A."/>
            <person name="Markowitz V."/>
            <person name="Hugenholtz P."/>
            <person name="Kyrpides N.C."/>
            <person name="Klenk H.P."/>
            <person name="Detter J.C."/>
        </authorList>
    </citation>
    <scope>NUCLEOTIDE SEQUENCE [LARGE SCALE GENOMIC DNA]</scope>
    <source>
        <strain evidence="10">ATCC 13125 / DSM 2366 / CIP 104194 / JCM 7457 / NBRC 12017 / NCIMB 9290 / NRRL B-14731 / HIM 762-3</strain>
    </source>
</reference>
<dbReference type="Gene3D" id="3.20.20.140">
    <property type="entry name" value="Metal-dependent hydrolases"/>
    <property type="match status" value="1"/>
</dbReference>
<evidence type="ECO:0000256" key="3">
    <source>
        <dbReference type="ARBA" id="ARBA00022801"/>
    </source>
</evidence>
<comment type="cofactor">
    <cofactor evidence="7">
        <name>a divalent metal cation</name>
        <dbReference type="ChEBI" id="CHEBI:60240"/>
    </cofactor>
    <text evidence="7">Binds 1 divalent metal cation per subunit.</text>
</comment>
<evidence type="ECO:0000259" key="8">
    <source>
        <dbReference type="Pfam" id="PF01979"/>
    </source>
</evidence>
<dbReference type="GO" id="GO:0006046">
    <property type="term" value="P:N-acetylglucosamine catabolic process"/>
    <property type="evidence" value="ECO:0007669"/>
    <property type="project" value="TreeGrafter"/>
</dbReference>
<dbReference type="InterPro" id="IPR011059">
    <property type="entry name" value="Metal-dep_hydrolase_composite"/>
</dbReference>
<organism evidence="9 10">
    <name type="scientific">Pedobacter heparinus (strain ATCC 13125 / DSM 2366 / CIP 104194 / JCM 7457 / NBRC 12017 / NCIMB 9290 / NRRL B-14731 / HIM 762-3)</name>
    <dbReference type="NCBI Taxonomy" id="485917"/>
    <lineage>
        <taxon>Bacteria</taxon>
        <taxon>Pseudomonadati</taxon>
        <taxon>Bacteroidota</taxon>
        <taxon>Sphingobacteriia</taxon>
        <taxon>Sphingobacteriales</taxon>
        <taxon>Sphingobacteriaceae</taxon>
        <taxon>Pedobacter</taxon>
    </lineage>
</organism>
<dbReference type="PANTHER" id="PTHR11113:SF14">
    <property type="entry name" value="N-ACETYLGLUCOSAMINE-6-PHOSPHATE DEACETYLASE"/>
    <property type="match status" value="1"/>
</dbReference>
<dbReference type="EMBL" id="CP001681">
    <property type="protein sequence ID" value="ACU03909.1"/>
    <property type="molecule type" value="Genomic_DNA"/>
</dbReference>
<evidence type="ECO:0000313" key="10">
    <source>
        <dbReference type="Proteomes" id="UP000000852"/>
    </source>
</evidence>
<keyword evidence="3 5" id="KW-0378">Hydrolase</keyword>
<dbReference type="PIRSF" id="PIRSF038994">
    <property type="entry name" value="NagA"/>
    <property type="match status" value="1"/>
</dbReference>
<dbReference type="RefSeq" id="WP_015807523.1">
    <property type="nucleotide sequence ID" value="NC_013061.1"/>
</dbReference>
<dbReference type="NCBIfam" id="TIGR00221">
    <property type="entry name" value="nagA"/>
    <property type="match status" value="1"/>
</dbReference>
<keyword evidence="2 7" id="KW-0479">Metal-binding</keyword>
<accession>C6XUQ9</accession>
<dbReference type="FunFam" id="3.20.20.140:FF:000004">
    <property type="entry name" value="N-acetylglucosamine-6-phosphate deacetylase"/>
    <property type="match status" value="1"/>
</dbReference>
<dbReference type="SUPFAM" id="SSF51338">
    <property type="entry name" value="Composite domain of metallo-dependent hydrolases"/>
    <property type="match status" value="1"/>
</dbReference>
<evidence type="ECO:0000256" key="7">
    <source>
        <dbReference type="PIRSR" id="PIRSR038994-3"/>
    </source>
</evidence>
<dbReference type="AlphaFoldDB" id="C6XUQ9"/>
<name>C6XUQ9_PEDHD</name>
<dbReference type="SUPFAM" id="SSF51556">
    <property type="entry name" value="Metallo-dependent hydrolases"/>
    <property type="match status" value="1"/>
</dbReference>
<gene>
    <name evidence="9" type="ordered locus">Phep_1698</name>
</gene>
<dbReference type="PANTHER" id="PTHR11113">
    <property type="entry name" value="N-ACETYLGLUCOSAMINE-6-PHOSPHATE DEACETYLASE"/>
    <property type="match status" value="1"/>
</dbReference>
<protein>
    <submittedName>
        <fullName evidence="9">N-acetylglucosamine-6-phosphate deacetylase</fullName>
    </submittedName>
</protein>
<evidence type="ECO:0000256" key="2">
    <source>
        <dbReference type="ARBA" id="ARBA00022723"/>
    </source>
</evidence>
<dbReference type="KEGG" id="phe:Phep_1698"/>
<dbReference type="GO" id="GO:0046872">
    <property type="term" value="F:metal ion binding"/>
    <property type="evidence" value="ECO:0007669"/>
    <property type="project" value="UniProtKB-KW"/>
</dbReference>
<evidence type="ECO:0000256" key="4">
    <source>
        <dbReference type="ARBA" id="ARBA00023277"/>
    </source>
</evidence>
<dbReference type="STRING" id="485917.Phep_1698"/>
<dbReference type="InterPro" id="IPR006680">
    <property type="entry name" value="Amidohydro-rel"/>
</dbReference>
<evidence type="ECO:0000256" key="6">
    <source>
        <dbReference type="PIRSR" id="PIRSR038994-1"/>
    </source>
</evidence>
<dbReference type="GO" id="GO:0008448">
    <property type="term" value="F:N-acetylglucosamine-6-phosphate deacetylase activity"/>
    <property type="evidence" value="ECO:0007669"/>
    <property type="project" value="InterPro"/>
</dbReference>
<feature type="binding site" evidence="7">
    <location>
        <position position="219"/>
    </location>
    <ligand>
        <name>Zn(2+)</name>
        <dbReference type="ChEBI" id="CHEBI:29105"/>
    </ligand>
</feature>
<dbReference type="Pfam" id="PF01979">
    <property type="entry name" value="Amidohydro_1"/>
    <property type="match status" value="1"/>
</dbReference>
<feature type="active site" description="Proton donor/acceptor" evidence="6">
    <location>
        <position position="281"/>
    </location>
</feature>
<dbReference type="Gene3D" id="2.30.40.10">
    <property type="entry name" value="Urease, subunit C, domain 1"/>
    <property type="match status" value="1"/>
</dbReference>
<keyword evidence="4 5" id="KW-0119">Carbohydrate metabolism</keyword>
<dbReference type="eggNOG" id="COG1820">
    <property type="taxonomic scope" value="Bacteria"/>
</dbReference>
<feature type="binding site" evidence="7">
    <location>
        <position position="198"/>
    </location>
    <ligand>
        <name>Zn(2+)</name>
        <dbReference type="ChEBI" id="CHEBI:29105"/>
    </ligand>
</feature>
<keyword evidence="10" id="KW-1185">Reference proteome</keyword>
<dbReference type="Proteomes" id="UP000000852">
    <property type="component" value="Chromosome"/>
</dbReference>
<feature type="binding site" evidence="7">
    <location>
        <position position="133"/>
    </location>
    <ligand>
        <name>Zn(2+)</name>
        <dbReference type="ChEBI" id="CHEBI:29105"/>
    </ligand>
</feature>
<comment type="similarity">
    <text evidence="1 5">Belongs to the metallo-dependent hydrolases superfamily. NagA family.</text>
</comment>
<dbReference type="HOGENOM" id="CLU_032482_2_1_10"/>
<dbReference type="InterPro" id="IPR032466">
    <property type="entry name" value="Metal_Hydrolase"/>
</dbReference>
<feature type="domain" description="Amidohydrolase-related" evidence="8">
    <location>
        <begin position="54"/>
        <end position="391"/>
    </location>
</feature>
<proteinExistence type="inferred from homology"/>
<dbReference type="InterPro" id="IPR003764">
    <property type="entry name" value="GlcNAc_6-P_deAcase"/>
</dbReference>
<dbReference type="OrthoDB" id="9776488at2"/>
<evidence type="ECO:0000313" key="9">
    <source>
        <dbReference type="EMBL" id="ACU03909.1"/>
    </source>
</evidence>